<dbReference type="Proteomes" id="UP000299102">
    <property type="component" value="Unassembled WGS sequence"/>
</dbReference>
<name>A0A4C1TKC9_EUMVA</name>
<comment type="caution">
    <text evidence="2">The sequence shown here is derived from an EMBL/GenBank/DDBJ whole genome shotgun (WGS) entry which is preliminary data.</text>
</comment>
<dbReference type="EMBL" id="BGZK01000059">
    <property type="protein sequence ID" value="GBP13751.1"/>
    <property type="molecule type" value="Genomic_DNA"/>
</dbReference>
<proteinExistence type="predicted"/>
<accession>A0A4C1TKC9</accession>
<keyword evidence="3" id="KW-1185">Reference proteome</keyword>
<organism evidence="2 3">
    <name type="scientific">Eumeta variegata</name>
    <name type="common">Bagworm moth</name>
    <name type="synonym">Eumeta japonica</name>
    <dbReference type="NCBI Taxonomy" id="151549"/>
    <lineage>
        <taxon>Eukaryota</taxon>
        <taxon>Metazoa</taxon>
        <taxon>Ecdysozoa</taxon>
        <taxon>Arthropoda</taxon>
        <taxon>Hexapoda</taxon>
        <taxon>Insecta</taxon>
        <taxon>Pterygota</taxon>
        <taxon>Neoptera</taxon>
        <taxon>Endopterygota</taxon>
        <taxon>Lepidoptera</taxon>
        <taxon>Glossata</taxon>
        <taxon>Ditrysia</taxon>
        <taxon>Tineoidea</taxon>
        <taxon>Psychidae</taxon>
        <taxon>Oiketicinae</taxon>
        <taxon>Eumeta</taxon>
    </lineage>
</organism>
<gene>
    <name evidence="2" type="ORF">EVAR_7984_1</name>
</gene>
<protein>
    <submittedName>
        <fullName evidence="2">Uncharacterized protein</fullName>
    </submittedName>
</protein>
<evidence type="ECO:0000313" key="2">
    <source>
        <dbReference type="EMBL" id="GBP13751.1"/>
    </source>
</evidence>
<feature type="compositionally biased region" description="Polar residues" evidence="1">
    <location>
        <begin position="112"/>
        <end position="123"/>
    </location>
</feature>
<evidence type="ECO:0000256" key="1">
    <source>
        <dbReference type="SAM" id="MobiDB-lite"/>
    </source>
</evidence>
<reference evidence="2 3" key="1">
    <citation type="journal article" date="2019" name="Commun. Biol.">
        <title>The bagworm genome reveals a unique fibroin gene that provides high tensile strength.</title>
        <authorList>
            <person name="Kono N."/>
            <person name="Nakamura H."/>
            <person name="Ohtoshi R."/>
            <person name="Tomita M."/>
            <person name="Numata K."/>
            <person name="Arakawa K."/>
        </authorList>
    </citation>
    <scope>NUCLEOTIDE SEQUENCE [LARGE SCALE GENOMIC DNA]</scope>
</reference>
<evidence type="ECO:0000313" key="3">
    <source>
        <dbReference type="Proteomes" id="UP000299102"/>
    </source>
</evidence>
<feature type="region of interest" description="Disordered" evidence="1">
    <location>
        <begin position="171"/>
        <end position="193"/>
    </location>
</feature>
<dbReference type="AlphaFoldDB" id="A0A4C1TKC9"/>
<feature type="region of interest" description="Disordered" evidence="1">
    <location>
        <begin position="112"/>
        <end position="137"/>
    </location>
</feature>
<sequence>MEFMNFLNALMEEQSSSPTDPPKMPNFFEVDKKKWNQNHNSDGEKNRETRPIGIEIERGTKIRIKNATIIGMRYSTYIIRIESGTGIESGSEIGSRPGSGIKARPDVIGIESDTSWHQGQNPDRNGRDVDTTTGTARAGGTYKRTRIAGCNPRVWAGGGADGNCRRNAAFVGGGSAPPPARRPRLRFPDSYIA</sequence>